<dbReference type="InterPro" id="IPR006439">
    <property type="entry name" value="HAD-SF_hydro_IA"/>
</dbReference>
<keyword evidence="6" id="KW-1185">Reference proteome</keyword>
<evidence type="ECO:0000256" key="4">
    <source>
        <dbReference type="ARBA" id="ARBA00022842"/>
    </source>
</evidence>
<evidence type="ECO:0000313" key="6">
    <source>
        <dbReference type="Proteomes" id="UP000243542"/>
    </source>
</evidence>
<dbReference type="Proteomes" id="UP000243542">
    <property type="component" value="Unassembled WGS sequence"/>
</dbReference>
<dbReference type="NCBIfam" id="TIGR01509">
    <property type="entry name" value="HAD-SF-IA-v3"/>
    <property type="match status" value="1"/>
</dbReference>
<sequence length="236" mass="26350">MIRGVVFDFNGTLARLTSWGMPHQDVFVRHGLPEAGLRWGDRNDAGPADGEVHLAPSRSREEYHRWELDRLSARARRCGVPEDRLAALVADLDRETKTFTMARYDDVLGVLTELRRDYTIAVCSNWYWNLDEAIEQVGLAGVFETIVPSAQAGMRKPDPRIFRHTLRLCGLQPEEALYVGDLWVPDVEGPLAAGMRAIHLCRPDQAVVEDPPPLRPGVWRAADMAGVADLVGGLRC</sequence>
<keyword evidence="2" id="KW-0479">Metal-binding</keyword>
<dbReference type="PANTHER" id="PTHR46470:SF2">
    <property type="entry name" value="GLYCERALDEHYDE 3-PHOSPHATE PHOSPHATASE"/>
    <property type="match status" value="1"/>
</dbReference>
<comment type="cofactor">
    <cofactor evidence="1">
        <name>Mg(2+)</name>
        <dbReference type="ChEBI" id="CHEBI:18420"/>
    </cofactor>
</comment>
<dbReference type="RefSeq" id="WP_098513782.1">
    <property type="nucleotide sequence ID" value="NZ_JBIAKZ010000028.1"/>
</dbReference>
<dbReference type="Gene3D" id="3.40.50.1000">
    <property type="entry name" value="HAD superfamily/HAD-like"/>
    <property type="match status" value="1"/>
</dbReference>
<dbReference type="SFLD" id="SFLDG01129">
    <property type="entry name" value="C1.5:_HAD__Beta-PGM__Phosphata"/>
    <property type="match status" value="1"/>
</dbReference>
<dbReference type="SUPFAM" id="SSF56784">
    <property type="entry name" value="HAD-like"/>
    <property type="match status" value="1"/>
</dbReference>
<keyword evidence="3 5" id="KW-0378">Hydrolase</keyword>
<dbReference type="PANTHER" id="PTHR46470">
    <property type="entry name" value="N-ACYLNEURAMINATE-9-PHOSPHATASE"/>
    <property type="match status" value="1"/>
</dbReference>
<reference evidence="5 6" key="1">
    <citation type="submission" date="2017-10" db="EMBL/GenBank/DDBJ databases">
        <title>Sequencing the genomes of 1000 actinobacteria strains.</title>
        <authorList>
            <person name="Klenk H.-P."/>
        </authorList>
    </citation>
    <scope>NUCLEOTIDE SEQUENCE [LARGE SCALE GENOMIC DNA]</scope>
    <source>
        <strain evidence="5 6">DSM 46092</strain>
    </source>
</reference>
<dbReference type="GO" id="GO:0044281">
    <property type="term" value="P:small molecule metabolic process"/>
    <property type="evidence" value="ECO:0007669"/>
    <property type="project" value="UniProtKB-ARBA"/>
</dbReference>
<evidence type="ECO:0000256" key="2">
    <source>
        <dbReference type="ARBA" id="ARBA00022723"/>
    </source>
</evidence>
<dbReference type="Pfam" id="PF00702">
    <property type="entry name" value="Hydrolase"/>
    <property type="match status" value="1"/>
</dbReference>
<dbReference type="PRINTS" id="PR00413">
    <property type="entry name" value="HADHALOGNASE"/>
</dbReference>
<evidence type="ECO:0000256" key="3">
    <source>
        <dbReference type="ARBA" id="ARBA00022801"/>
    </source>
</evidence>
<dbReference type="GO" id="GO:0046872">
    <property type="term" value="F:metal ion binding"/>
    <property type="evidence" value="ECO:0007669"/>
    <property type="project" value="UniProtKB-KW"/>
</dbReference>
<dbReference type="InterPro" id="IPR036412">
    <property type="entry name" value="HAD-like_sf"/>
</dbReference>
<accession>A0A2A9FES8</accession>
<name>A0A2A9FES8_9PSEU</name>
<gene>
    <name evidence="5" type="ORF">ATK36_5151</name>
</gene>
<dbReference type="InterPro" id="IPR051400">
    <property type="entry name" value="HAD-like_hydrolase"/>
</dbReference>
<keyword evidence="4" id="KW-0460">Magnesium</keyword>
<dbReference type="AlphaFoldDB" id="A0A2A9FES8"/>
<dbReference type="GO" id="GO:0016791">
    <property type="term" value="F:phosphatase activity"/>
    <property type="evidence" value="ECO:0007669"/>
    <property type="project" value="TreeGrafter"/>
</dbReference>
<proteinExistence type="predicted"/>
<comment type="caution">
    <text evidence="5">The sequence shown here is derived from an EMBL/GenBank/DDBJ whole genome shotgun (WGS) entry which is preliminary data.</text>
</comment>
<organism evidence="5 6">
    <name type="scientific">Amycolatopsis sulphurea</name>
    <dbReference type="NCBI Taxonomy" id="76022"/>
    <lineage>
        <taxon>Bacteria</taxon>
        <taxon>Bacillati</taxon>
        <taxon>Actinomycetota</taxon>
        <taxon>Actinomycetes</taxon>
        <taxon>Pseudonocardiales</taxon>
        <taxon>Pseudonocardiaceae</taxon>
        <taxon>Amycolatopsis</taxon>
    </lineage>
</organism>
<protein>
    <submittedName>
        <fullName evidence="5">Putative hydrolase of the HAD superfamily</fullName>
    </submittedName>
</protein>
<dbReference type="SFLD" id="SFLDS00003">
    <property type="entry name" value="Haloacid_Dehalogenase"/>
    <property type="match status" value="1"/>
</dbReference>
<dbReference type="Gene3D" id="1.20.120.1600">
    <property type="match status" value="1"/>
</dbReference>
<dbReference type="InterPro" id="IPR023214">
    <property type="entry name" value="HAD_sf"/>
</dbReference>
<dbReference type="EMBL" id="PDJK01000002">
    <property type="protein sequence ID" value="PFG49957.1"/>
    <property type="molecule type" value="Genomic_DNA"/>
</dbReference>
<evidence type="ECO:0000313" key="5">
    <source>
        <dbReference type="EMBL" id="PFG49957.1"/>
    </source>
</evidence>
<evidence type="ECO:0000256" key="1">
    <source>
        <dbReference type="ARBA" id="ARBA00001946"/>
    </source>
</evidence>